<dbReference type="Pfam" id="PF13489">
    <property type="entry name" value="Methyltransf_23"/>
    <property type="match status" value="1"/>
</dbReference>
<dbReference type="PANTHER" id="PTHR43591:SF105">
    <property type="entry name" value="METHYLTRANSFERASE DOMAIN-CONTAINING PROTEIN-RELATED"/>
    <property type="match status" value="1"/>
</dbReference>
<dbReference type="PANTHER" id="PTHR43591">
    <property type="entry name" value="METHYLTRANSFERASE"/>
    <property type="match status" value="1"/>
</dbReference>
<dbReference type="EMBL" id="MU001508">
    <property type="protein sequence ID" value="KAF2439966.1"/>
    <property type="molecule type" value="Genomic_DNA"/>
</dbReference>
<protein>
    <submittedName>
        <fullName evidence="1">S-adenosyl-L-methionine-dependent methyltransferase</fullName>
    </submittedName>
</protein>
<sequence>MEKMRPEDANIIVDSTYSRYHESDDDDSQSYISGQSLASSVTRYRYENGRRYHAYRDGSYYAPNDDTYSHYETIVHHLWLLTFDDKLYLAPIASPQRILDVGTGTGLWAVDMADAHPDASILATDLSPTQSTTAPPNIRFEIDDAASEWTYPPEAFDYIHLRGLTGCIRDWPSLYSQAYAHLQPGGYFEHAEFSVTTSADTEGSSHADKIYTTFSTTILAIGAEKTGQRFDTIEHMETWMRGAGFVDVVEHHFVWPIGPWPKDPKLKELGRWGERNWVDGLEGWVMALYTRILGWSYQEVVEFVKEFRKVIKNRKNHYFQDVRVVYGRKPREGEVETAGVKVETDRETAST</sequence>
<dbReference type="SUPFAM" id="SSF53335">
    <property type="entry name" value="S-adenosyl-L-methionine-dependent methyltransferases"/>
    <property type="match status" value="1"/>
</dbReference>
<dbReference type="GO" id="GO:0032259">
    <property type="term" value="P:methylation"/>
    <property type="evidence" value="ECO:0007669"/>
    <property type="project" value="UniProtKB-KW"/>
</dbReference>
<name>A0A9P4P9I0_9PLEO</name>
<keyword evidence="1" id="KW-0808">Transferase</keyword>
<keyword evidence="2" id="KW-1185">Reference proteome</keyword>
<dbReference type="GO" id="GO:0008168">
    <property type="term" value="F:methyltransferase activity"/>
    <property type="evidence" value="ECO:0007669"/>
    <property type="project" value="UniProtKB-KW"/>
</dbReference>
<dbReference type="InterPro" id="IPR029063">
    <property type="entry name" value="SAM-dependent_MTases_sf"/>
</dbReference>
<dbReference type="Proteomes" id="UP000799764">
    <property type="component" value="Unassembled WGS sequence"/>
</dbReference>
<gene>
    <name evidence="1" type="ORF">P171DRAFT_524996</name>
</gene>
<keyword evidence="1" id="KW-0489">Methyltransferase</keyword>
<dbReference type="OrthoDB" id="2013972at2759"/>
<evidence type="ECO:0000313" key="2">
    <source>
        <dbReference type="Proteomes" id="UP000799764"/>
    </source>
</evidence>
<dbReference type="Gene3D" id="3.40.50.150">
    <property type="entry name" value="Vaccinia Virus protein VP39"/>
    <property type="match status" value="1"/>
</dbReference>
<dbReference type="CDD" id="cd02440">
    <property type="entry name" value="AdoMet_MTases"/>
    <property type="match status" value="1"/>
</dbReference>
<comment type="caution">
    <text evidence="1">The sequence shown here is derived from an EMBL/GenBank/DDBJ whole genome shotgun (WGS) entry which is preliminary data.</text>
</comment>
<dbReference type="AlphaFoldDB" id="A0A9P4P9I0"/>
<evidence type="ECO:0000313" key="1">
    <source>
        <dbReference type="EMBL" id="KAF2439966.1"/>
    </source>
</evidence>
<reference evidence="1" key="1">
    <citation type="journal article" date="2020" name="Stud. Mycol.">
        <title>101 Dothideomycetes genomes: a test case for predicting lifestyles and emergence of pathogens.</title>
        <authorList>
            <person name="Haridas S."/>
            <person name="Albert R."/>
            <person name="Binder M."/>
            <person name="Bloem J."/>
            <person name="Labutti K."/>
            <person name="Salamov A."/>
            <person name="Andreopoulos B."/>
            <person name="Baker S."/>
            <person name="Barry K."/>
            <person name="Bills G."/>
            <person name="Bluhm B."/>
            <person name="Cannon C."/>
            <person name="Castanera R."/>
            <person name="Culley D."/>
            <person name="Daum C."/>
            <person name="Ezra D."/>
            <person name="Gonzalez J."/>
            <person name="Henrissat B."/>
            <person name="Kuo A."/>
            <person name="Liang C."/>
            <person name="Lipzen A."/>
            <person name="Lutzoni F."/>
            <person name="Magnuson J."/>
            <person name="Mondo S."/>
            <person name="Nolan M."/>
            <person name="Ohm R."/>
            <person name="Pangilinan J."/>
            <person name="Park H.-J."/>
            <person name="Ramirez L."/>
            <person name="Alfaro M."/>
            <person name="Sun H."/>
            <person name="Tritt A."/>
            <person name="Yoshinaga Y."/>
            <person name="Zwiers L.-H."/>
            <person name="Turgeon B."/>
            <person name="Goodwin S."/>
            <person name="Spatafora J."/>
            <person name="Crous P."/>
            <person name="Grigoriev I."/>
        </authorList>
    </citation>
    <scope>NUCLEOTIDE SEQUENCE</scope>
    <source>
        <strain evidence="1">CBS 690.94</strain>
    </source>
</reference>
<accession>A0A9P4P9I0</accession>
<organism evidence="1 2">
    <name type="scientific">Karstenula rhodostoma CBS 690.94</name>
    <dbReference type="NCBI Taxonomy" id="1392251"/>
    <lineage>
        <taxon>Eukaryota</taxon>
        <taxon>Fungi</taxon>
        <taxon>Dikarya</taxon>
        <taxon>Ascomycota</taxon>
        <taxon>Pezizomycotina</taxon>
        <taxon>Dothideomycetes</taxon>
        <taxon>Pleosporomycetidae</taxon>
        <taxon>Pleosporales</taxon>
        <taxon>Massarineae</taxon>
        <taxon>Didymosphaeriaceae</taxon>
        <taxon>Karstenula</taxon>
    </lineage>
</organism>
<proteinExistence type="predicted"/>